<dbReference type="Proteomes" id="UP000061468">
    <property type="component" value="Plasmid pAMEDUM8_300"/>
</dbReference>
<dbReference type="InterPro" id="IPR050708">
    <property type="entry name" value="T6SS_VgrG/RHS"/>
</dbReference>
<dbReference type="PANTHER" id="PTHR32305">
    <property type="match status" value="1"/>
</dbReference>
<dbReference type="InterPro" id="IPR029122">
    <property type="entry name" value="Ntox10"/>
</dbReference>
<sequence length="226" mass="23563">MYMQARYYDPVIGRFYSNDPVGYVNGNVHSFNRYAYANNNPYSYVDPDGNHAESFWDAASLSIGLTSLYNNVSQGNWGAAGLDAIGVIADGAALALPIVPGGASFAISGSRAVANEVPSTLARVVPGDVNPSTLGAPGTADVFDTDAKALEGLNSSQIAEKLTIPESSTGFNVIEFSSSSVSGIASPINRNNPGFVQGGRTAGGAPEFVIPNGKIPDDATMRHVER</sequence>
<feature type="region of interest" description="Disordered" evidence="1">
    <location>
        <begin position="202"/>
        <end position="226"/>
    </location>
</feature>
<dbReference type="EMBL" id="CP013929">
    <property type="protein sequence ID" value="AMJ80839.1"/>
    <property type="molecule type" value="Genomic_DNA"/>
</dbReference>
<dbReference type="InterPro" id="IPR022385">
    <property type="entry name" value="Rhs_assc_core"/>
</dbReference>
<organism evidence="3 4">
    <name type="scientific">Alteromonas mediterranea</name>
    <dbReference type="NCBI Taxonomy" id="314275"/>
    <lineage>
        <taxon>Bacteria</taxon>
        <taxon>Pseudomonadati</taxon>
        <taxon>Pseudomonadota</taxon>
        <taxon>Gammaproteobacteria</taxon>
        <taxon>Alteromonadales</taxon>
        <taxon>Alteromonadaceae</taxon>
        <taxon>Alteromonas/Salinimonas group</taxon>
        <taxon>Alteromonas</taxon>
    </lineage>
</organism>
<keyword evidence="3" id="KW-0614">Plasmid</keyword>
<reference evidence="3 4" key="1">
    <citation type="submission" date="2015-12" db="EMBL/GenBank/DDBJ databases">
        <title>Intraspecies pangenome expansion in the marine bacterium Alteromonas.</title>
        <authorList>
            <person name="Lopez-Perez M."/>
            <person name="Rodriguez-Valera F."/>
        </authorList>
    </citation>
    <scope>NUCLEOTIDE SEQUENCE [LARGE SCALE GENOMIC DNA]</scope>
    <source>
        <strain evidence="3 4">UM8</strain>
        <plasmid evidence="3 4">pAMEDUM8_300</plasmid>
    </source>
</reference>
<feature type="compositionally biased region" description="Basic and acidic residues" evidence="1">
    <location>
        <begin position="215"/>
        <end position="226"/>
    </location>
</feature>
<dbReference type="RefSeq" id="WP_015068661.1">
    <property type="nucleotide sequence ID" value="NZ_CAKMLI010000003.1"/>
</dbReference>
<protein>
    <recommendedName>
        <fullName evidence="2">Novel toxin 10 domain-containing protein</fullName>
    </recommendedName>
</protein>
<name>A0AAC8XP26_9ALTE</name>
<accession>A0AAC8XP26</accession>
<evidence type="ECO:0000313" key="4">
    <source>
        <dbReference type="Proteomes" id="UP000061468"/>
    </source>
</evidence>
<geneLocation type="plasmid" evidence="3 4">
    <name>pAMEDUM8_300</name>
</geneLocation>
<evidence type="ECO:0000256" key="1">
    <source>
        <dbReference type="SAM" id="MobiDB-lite"/>
    </source>
</evidence>
<dbReference type="Gene3D" id="2.180.10.10">
    <property type="entry name" value="RHS repeat-associated core"/>
    <property type="match status" value="1"/>
</dbReference>
<evidence type="ECO:0000313" key="3">
    <source>
        <dbReference type="EMBL" id="AMJ80839.1"/>
    </source>
</evidence>
<feature type="domain" description="Novel toxin 10" evidence="2">
    <location>
        <begin position="37"/>
        <end position="225"/>
    </location>
</feature>
<dbReference type="NCBIfam" id="TIGR03696">
    <property type="entry name" value="Rhs_assc_core"/>
    <property type="match status" value="1"/>
</dbReference>
<proteinExistence type="predicted"/>
<gene>
    <name evidence="3" type="ORF">AV942_20900</name>
</gene>
<evidence type="ECO:0000259" key="2">
    <source>
        <dbReference type="Pfam" id="PF15520"/>
    </source>
</evidence>
<dbReference type="Pfam" id="PF15520">
    <property type="entry name" value="Ntox10"/>
    <property type="match status" value="1"/>
</dbReference>
<dbReference type="PANTHER" id="PTHR32305:SF15">
    <property type="entry name" value="PROTEIN RHSA-RELATED"/>
    <property type="match status" value="1"/>
</dbReference>
<dbReference type="AlphaFoldDB" id="A0AAC8XP26"/>